<comment type="caution">
    <text evidence="16">The sequence shown here is derived from an EMBL/GenBank/DDBJ whole genome shotgun (WGS) entry which is preliminary data.</text>
</comment>
<evidence type="ECO:0000259" key="15">
    <source>
        <dbReference type="PROSITE" id="PS50109"/>
    </source>
</evidence>
<dbReference type="PANTHER" id="PTHR43547">
    <property type="entry name" value="TWO-COMPONENT HISTIDINE KINASE"/>
    <property type="match status" value="1"/>
</dbReference>
<feature type="transmembrane region" description="Helical" evidence="14">
    <location>
        <begin position="185"/>
        <end position="204"/>
    </location>
</feature>
<feature type="transmembrane region" description="Helical" evidence="14">
    <location>
        <begin position="20"/>
        <end position="39"/>
    </location>
</feature>
<dbReference type="InterPro" id="IPR036890">
    <property type="entry name" value="HATPase_C_sf"/>
</dbReference>
<evidence type="ECO:0000256" key="1">
    <source>
        <dbReference type="ARBA" id="ARBA00000085"/>
    </source>
</evidence>
<dbReference type="PRINTS" id="PR00344">
    <property type="entry name" value="BCTRLSENSOR"/>
</dbReference>
<evidence type="ECO:0000256" key="10">
    <source>
        <dbReference type="ARBA" id="ARBA00022840"/>
    </source>
</evidence>
<dbReference type="InterPro" id="IPR003594">
    <property type="entry name" value="HATPase_dom"/>
</dbReference>
<dbReference type="InterPro" id="IPR005467">
    <property type="entry name" value="His_kinase_dom"/>
</dbReference>
<evidence type="ECO:0000256" key="11">
    <source>
        <dbReference type="ARBA" id="ARBA00022989"/>
    </source>
</evidence>
<keyword evidence="17" id="KW-1185">Reference proteome</keyword>
<evidence type="ECO:0000256" key="12">
    <source>
        <dbReference type="ARBA" id="ARBA00023012"/>
    </source>
</evidence>
<keyword evidence="5" id="KW-0597">Phosphoprotein</keyword>
<dbReference type="InterPro" id="IPR000014">
    <property type="entry name" value="PAS"/>
</dbReference>
<dbReference type="SUPFAM" id="SSF55874">
    <property type="entry name" value="ATPase domain of HSP90 chaperone/DNA topoisomerase II/histidine kinase"/>
    <property type="match status" value="1"/>
</dbReference>
<evidence type="ECO:0000256" key="7">
    <source>
        <dbReference type="ARBA" id="ARBA00022692"/>
    </source>
</evidence>
<keyword evidence="14" id="KW-0472">Membrane</keyword>
<dbReference type="InterPro" id="IPR016120">
    <property type="entry name" value="Sig_transdc_His_kin_SpoOB"/>
</dbReference>
<dbReference type="InterPro" id="IPR029151">
    <property type="entry name" value="Sensor-like_sf"/>
</dbReference>
<organism evidence="16 17">
    <name type="scientific">Planomicrobium okeanokoites</name>
    <name type="common">Planococcus okeanokoites</name>
    <name type="synonym">Flavobacterium okeanokoites</name>
    <dbReference type="NCBI Taxonomy" id="244"/>
    <lineage>
        <taxon>Bacteria</taxon>
        <taxon>Bacillati</taxon>
        <taxon>Bacillota</taxon>
        <taxon>Bacilli</taxon>
        <taxon>Bacillales</taxon>
        <taxon>Caryophanaceae</taxon>
        <taxon>Planomicrobium</taxon>
    </lineage>
</organism>
<dbReference type="GO" id="GO:0004673">
    <property type="term" value="F:protein histidine kinase activity"/>
    <property type="evidence" value="ECO:0007669"/>
    <property type="project" value="UniProtKB-EC"/>
</dbReference>
<keyword evidence="9 16" id="KW-0418">Kinase</keyword>
<dbReference type="SUPFAM" id="SSF55890">
    <property type="entry name" value="Sporulation response regulatory protein Spo0B"/>
    <property type="match status" value="1"/>
</dbReference>
<dbReference type="Proteomes" id="UP001595625">
    <property type="component" value="Unassembled WGS sequence"/>
</dbReference>
<sequence length="543" mass="60123">MKSQKRVFSNIPIQIKITGLALLIIMLIVGSISTLVIIMDYQEDIEAAENIALQTAKTLSYMPAVQEAFQQGVHSEELGLVIDSIRQDVDASSIIIRDREQVFLMDSDSIDEPMASALQEEATGIAQMFGNSYVTTVGKGKDSLLVGVSGIQIDYGSYYKMQGTAMVVYDKGQILSGIVDGAKKIIYISLAGILLGLLGSWILARDIRKDMLGLEPNQIASLYLERTAVFRSIREGLVVVDANEEVTMANPAAKTILEIKEKVKGKKLRNVIQSEKVFHTLRDLQKGETVEFEYNGQMLIADAQPVYQEEERIGIIYSIKDKTEIRKMANTLNEVKQYSDDLRAQTHEFKNKLHVLFGLLQLGRIPEALEFLNEESQQQQNSTDFLNQNILDEKVQAILIGKIARASETKVNLYIHPDSSLEPLPDYIGLMPLLTILGNLIDNSLEAVSGRNGGYVSVFTTDYGNDVIFEVTDNGDGIPDELAQTIFQKGYSQKGTGRGYGLYNVVKEISILGGEIEVESSFGEGTTFTVYLKKEIEAVEKGS</sequence>
<gene>
    <name evidence="16" type="ORF">ACFOEJ_14320</name>
</gene>
<dbReference type="Gene3D" id="1.10.287.130">
    <property type="match status" value="1"/>
</dbReference>
<reference evidence="17" key="1">
    <citation type="journal article" date="2019" name="Int. J. Syst. Evol. Microbiol.">
        <title>The Global Catalogue of Microorganisms (GCM) 10K type strain sequencing project: providing services to taxonomists for standard genome sequencing and annotation.</title>
        <authorList>
            <consortium name="The Broad Institute Genomics Platform"/>
            <consortium name="The Broad Institute Genome Sequencing Center for Infectious Disease"/>
            <person name="Wu L."/>
            <person name="Ma J."/>
        </authorList>
    </citation>
    <scope>NUCLEOTIDE SEQUENCE [LARGE SCALE GENOMIC DNA]</scope>
    <source>
        <strain evidence="17">CCM 320</strain>
    </source>
</reference>
<feature type="coiled-coil region" evidence="13">
    <location>
        <begin position="328"/>
        <end position="389"/>
    </location>
</feature>
<evidence type="ECO:0000256" key="8">
    <source>
        <dbReference type="ARBA" id="ARBA00022741"/>
    </source>
</evidence>
<keyword evidence="8" id="KW-0547">Nucleotide-binding</keyword>
<dbReference type="RefSeq" id="WP_117312789.1">
    <property type="nucleotide sequence ID" value="NZ_JBHRUJ010000017.1"/>
</dbReference>
<evidence type="ECO:0000256" key="6">
    <source>
        <dbReference type="ARBA" id="ARBA00022679"/>
    </source>
</evidence>
<protein>
    <recommendedName>
        <fullName evidence="3">histidine kinase</fullName>
        <ecNumber evidence="3">2.7.13.3</ecNumber>
    </recommendedName>
</protein>
<dbReference type="Pfam" id="PF14689">
    <property type="entry name" value="SPOB_a"/>
    <property type="match status" value="1"/>
</dbReference>
<dbReference type="SMART" id="SM00091">
    <property type="entry name" value="PAS"/>
    <property type="match status" value="1"/>
</dbReference>
<dbReference type="EMBL" id="JBHRUJ010000017">
    <property type="protein sequence ID" value="MFC3212259.1"/>
    <property type="molecule type" value="Genomic_DNA"/>
</dbReference>
<evidence type="ECO:0000256" key="14">
    <source>
        <dbReference type="SAM" id="Phobius"/>
    </source>
</evidence>
<evidence type="ECO:0000313" key="17">
    <source>
        <dbReference type="Proteomes" id="UP001595625"/>
    </source>
</evidence>
<proteinExistence type="predicted"/>
<keyword evidence="12" id="KW-0902">Two-component regulatory system</keyword>
<keyword evidence="11 14" id="KW-1133">Transmembrane helix</keyword>
<evidence type="ECO:0000256" key="4">
    <source>
        <dbReference type="ARBA" id="ARBA00022475"/>
    </source>
</evidence>
<keyword evidence="10" id="KW-0067">ATP-binding</keyword>
<keyword evidence="4" id="KW-1003">Cell membrane</keyword>
<evidence type="ECO:0000256" key="5">
    <source>
        <dbReference type="ARBA" id="ARBA00022553"/>
    </source>
</evidence>
<name>A0ABV7KS47_PLAOK</name>
<evidence type="ECO:0000256" key="2">
    <source>
        <dbReference type="ARBA" id="ARBA00004651"/>
    </source>
</evidence>
<dbReference type="SMART" id="SM00387">
    <property type="entry name" value="HATPase_c"/>
    <property type="match status" value="1"/>
</dbReference>
<accession>A0ABV7KS47</accession>
<dbReference type="PANTHER" id="PTHR43547:SF3">
    <property type="entry name" value="SENSOR PROTEIN CITS"/>
    <property type="match status" value="1"/>
</dbReference>
<dbReference type="PROSITE" id="PS50109">
    <property type="entry name" value="HIS_KIN"/>
    <property type="match status" value="1"/>
</dbReference>
<dbReference type="InterPro" id="IPR004358">
    <property type="entry name" value="Sig_transdc_His_kin-like_C"/>
</dbReference>
<keyword evidence="13" id="KW-0175">Coiled coil</keyword>
<evidence type="ECO:0000313" key="16">
    <source>
        <dbReference type="EMBL" id="MFC3212259.1"/>
    </source>
</evidence>
<dbReference type="Pfam" id="PF13188">
    <property type="entry name" value="PAS_8"/>
    <property type="match status" value="1"/>
</dbReference>
<dbReference type="EC" id="2.7.13.3" evidence="3"/>
<dbReference type="Pfam" id="PF02518">
    <property type="entry name" value="HATPase_c"/>
    <property type="match status" value="1"/>
</dbReference>
<feature type="domain" description="Histidine kinase" evidence="15">
    <location>
        <begin position="344"/>
        <end position="536"/>
    </location>
</feature>
<dbReference type="Gene3D" id="3.30.450.20">
    <property type="entry name" value="PAS domain"/>
    <property type="match status" value="2"/>
</dbReference>
<dbReference type="InterPro" id="IPR039506">
    <property type="entry name" value="SPOB_a"/>
</dbReference>
<evidence type="ECO:0000256" key="9">
    <source>
        <dbReference type="ARBA" id="ARBA00022777"/>
    </source>
</evidence>
<comment type="subcellular location">
    <subcellularLocation>
        <location evidence="2">Cell membrane</location>
        <topology evidence="2">Multi-pass membrane protein</topology>
    </subcellularLocation>
</comment>
<dbReference type="Gene3D" id="3.30.565.10">
    <property type="entry name" value="Histidine kinase-like ATPase, C-terminal domain"/>
    <property type="match status" value="1"/>
</dbReference>
<keyword evidence="6 16" id="KW-0808">Transferase</keyword>
<comment type="catalytic activity">
    <reaction evidence="1">
        <text>ATP + protein L-histidine = ADP + protein N-phospho-L-histidine.</text>
        <dbReference type="EC" id="2.7.13.3"/>
    </reaction>
</comment>
<evidence type="ECO:0000256" key="13">
    <source>
        <dbReference type="SAM" id="Coils"/>
    </source>
</evidence>
<dbReference type="SUPFAM" id="SSF103190">
    <property type="entry name" value="Sensory domain-like"/>
    <property type="match status" value="1"/>
</dbReference>
<evidence type="ECO:0000256" key="3">
    <source>
        <dbReference type="ARBA" id="ARBA00012438"/>
    </source>
</evidence>
<keyword evidence="7 14" id="KW-0812">Transmembrane</keyword>